<name>A0A3S3VL77_9HYPH</name>
<accession>A0A3S3VL77</accession>
<dbReference type="SUPFAM" id="SSF51905">
    <property type="entry name" value="FAD/NAD(P)-binding domain"/>
    <property type="match status" value="1"/>
</dbReference>
<evidence type="ECO:0000259" key="2">
    <source>
        <dbReference type="Pfam" id="PF01266"/>
    </source>
</evidence>
<protein>
    <submittedName>
        <fullName evidence="3">FAD-binding oxidoreductase</fullName>
    </submittedName>
</protein>
<dbReference type="GO" id="GO:0005737">
    <property type="term" value="C:cytoplasm"/>
    <property type="evidence" value="ECO:0007669"/>
    <property type="project" value="TreeGrafter"/>
</dbReference>
<dbReference type="InterPro" id="IPR036188">
    <property type="entry name" value="FAD/NAD-bd_sf"/>
</dbReference>
<dbReference type="PANTHER" id="PTHR13847:SF289">
    <property type="entry name" value="GLYCINE OXIDASE"/>
    <property type="match status" value="1"/>
</dbReference>
<dbReference type="GO" id="GO:0016491">
    <property type="term" value="F:oxidoreductase activity"/>
    <property type="evidence" value="ECO:0007669"/>
    <property type="project" value="UniProtKB-KW"/>
</dbReference>
<dbReference type="Gene3D" id="3.50.50.60">
    <property type="entry name" value="FAD/NAD(P)-binding domain"/>
    <property type="match status" value="1"/>
</dbReference>
<gene>
    <name evidence="3" type="ORF">EPK99_11585</name>
</gene>
<dbReference type="EMBL" id="SBIP01000002">
    <property type="protein sequence ID" value="RWX79198.1"/>
    <property type="molecule type" value="Genomic_DNA"/>
</dbReference>
<proteinExistence type="predicted"/>
<dbReference type="AlphaFoldDB" id="A0A3S3VL77"/>
<organism evidence="3 4">
    <name type="scientific">Neorhizobium lilium</name>
    <dbReference type="NCBI Taxonomy" id="2503024"/>
    <lineage>
        <taxon>Bacteria</taxon>
        <taxon>Pseudomonadati</taxon>
        <taxon>Pseudomonadota</taxon>
        <taxon>Alphaproteobacteria</taxon>
        <taxon>Hyphomicrobiales</taxon>
        <taxon>Rhizobiaceae</taxon>
        <taxon>Rhizobium/Agrobacterium group</taxon>
        <taxon>Neorhizobium</taxon>
    </lineage>
</organism>
<sequence>MSAVSLKLSGIPVPSKSPQIAVVGAGIIGCAIAYNLALRGANVVLVEEGPEPGHGVTGRAFGWVNVINGTPDNSNYTLWRKAIDEYRRLETVLPEAFSSARRGSLIWETTPEETEQLFDLHHRAGEEVELVKRDVLREWEPCLRHPPEHAVYSPRDLALDPAQLAKTLAAAAVGAGASIRFAENVLAVETANGRATALLTSSGSIPADIVVLAAGAGVNKLAAGLGIDIGLETSPAALLRYACSIPVVSRIVCAPRIEIRQARDNTLFIAKSFVPDGTDDLPQRMAETMLSVLREELGVPDDVAILDARVGHRPIFADRMPRAGFLPQIEGLYVAVGHPGVILAPLLGRLAAQEILDGHETGLMAFLPN</sequence>
<dbReference type="OrthoDB" id="8993739at2"/>
<dbReference type="PANTHER" id="PTHR13847">
    <property type="entry name" value="SARCOSINE DEHYDROGENASE-RELATED"/>
    <property type="match status" value="1"/>
</dbReference>
<dbReference type="Pfam" id="PF01266">
    <property type="entry name" value="DAO"/>
    <property type="match status" value="1"/>
</dbReference>
<reference evidence="3 4" key="1">
    <citation type="submission" date="2019-01" db="EMBL/GenBank/DDBJ databases">
        <title>The draft genome of Rhizobium sp. 24NR.</title>
        <authorList>
            <person name="Liu L."/>
            <person name="Liang L."/>
            <person name="Shi S."/>
            <person name="Xu L."/>
            <person name="Wang X."/>
            <person name="Li L."/>
            <person name="Zhang X."/>
        </authorList>
    </citation>
    <scope>NUCLEOTIDE SEQUENCE [LARGE SCALE GENOMIC DNA]</scope>
    <source>
        <strain evidence="3 4">24NR</strain>
    </source>
</reference>
<keyword evidence="1" id="KW-0560">Oxidoreductase</keyword>
<dbReference type="PROSITE" id="PS51257">
    <property type="entry name" value="PROKAR_LIPOPROTEIN"/>
    <property type="match status" value="1"/>
</dbReference>
<comment type="caution">
    <text evidence="3">The sequence shown here is derived from an EMBL/GenBank/DDBJ whole genome shotgun (WGS) entry which is preliminary data.</text>
</comment>
<feature type="domain" description="FAD dependent oxidoreductase" evidence="2">
    <location>
        <begin position="20"/>
        <end position="353"/>
    </location>
</feature>
<dbReference type="Proteomes" id="UP000287687">
    <property type="component" value="Unassembled WGS sequence"/>
</dbReference>
<evidence type="ECO:0000313" key="4">
    <source>
        <dbReference type="Proteomes" id="UP000287687"/>
    </source>
</evidence>
<keyword evidence="4" id="KW-1185">Reference proteome</keyword>
<dbReference type="InterPro" id="IPR006076">
    <property type="entry name" value="FAD-dep_OxRdtase"/>
</dbReference>
<evidence type="ECO:0000313" key="3">
    <source>
        <dbReference type="EMBL" id="RWX79198.1"/>
    </source>
</evidence>
<dbReference type="Gene3D" id="3.30.9.10">
    <property type="entry name" value="D-Amino Acid Oxidase, subunit A, domain 2"/>
    <property type="match status" value="1"/>
</dbReference>
<evidence type="ECO:0000256" key="1">
    <source>
        <dbReference type="ARBA" id="ARBA00023002"/>
    </source>
</evidence>